<accession>A0A8X6KEC8</accession>
<dbReference type="AlphaFoldDB" id="A0A8X6KEC8"/>
<name>A0A8X6KEC8_TRICU</name>
<sequence>MRRYHYHTKRAPLSWFIRCEQQHNHHPMSYAQQTTPLSGYPANGPVPSFKPPYQSQSINPRQSRTGYNNYSANTNQMKTTMGLNTIGTPGHNSSFE</sequence>
<dbReference type="Proteomes" id="UP000887116">
    <property type="component" value="Unassembled WGS sequence"/>
</dbReference>
<evidence type="ECO:0000313" key="3">
    <source>
        <dbReference type="Proteomes" id="UP000887116"/>
    </source>
</evidence>
<feature type="region of interest" description="Disordered" evidence="1">
    <location>
        <begin position="27"/>
        <end position="74"/>
    </location>
</feature>
<proteinExistence type="predicted"/>
<protein>
    <submittedName>
        <fullName evidence="2">Uncharacterized protein</fullName>
    </submittedName>
</protein>
<dbReference type="EMBL" id="BMAO01010968">
    <property type="protein sequence ID" value="GFQ70516.1"/>
    <property type="molecule type" value="Genomic_DNA"/>
</dbReference>
<gene>
    <name evidence="2" type="ORF">TNCT_716931</name>
</gene>
<keyword evidence="3" id="KW-1185">Reference proteome</keyword>
<evidence type="ECO:0000313" key="2">
    <source>
        <dbReference type="EMBL" id="GFQ70516.1"/>
    </source>
</evidence>
<feature type="compositionally biased region" description="Polar residues" evidence="1">
    <location>
        <begin position="53"/>
        <end position="74"/>
    </location>
</feature>
<comment type="caution">
    <text evidence="2">The sequence shown here is derived from an EMBL/GenBank/DDBJ whole genome shotgun (WGS) entry which is preliminary data.</text>
</comment>
<reference evidence="2" key="1">
    <citation type="submission" date="2020-07" db="EMBL/GenBank/DDBJ databases">
        <title>Multicomponent nature underlies the extraordinary mechanical properties of spider dragline silk.</title>
        <authorList>
            <person name="Kono N."/>
            <person name="Nakamura H."/>
            <person name="Mori M."/>
            <person name="Yoshida Y."/>
            <person name="Ohtoshi R."/>
            <person name="Malay A.D."/>
            <person name="Moran D.A.P."/>
            <person name="Tomita M."/>
            <person name="Numata K."/>
            <person name="Arakawa K."/>
        </authorList>
    </citation>
    <scope>NUCLEOTIDE SEQUENCE</scope>
</reference>
<evidence type="ECO:0000256" key="1">
    <source>
        <dbReference type="SAM" id="MobiDB-lite"/>
    </source>
</evidence>
<organism evidence="2 3">
    <name type="scientific">Trichonephila clavata</name>
    <name type="common">Joro spider</name>
    <name type="synonym">Nephila clavata</name>
    <dbReference type="NCBI Taxonomy" id="2740835"/>
    <lineage>
        <taxon>Eukaryota</taxon>
        <taxon>Metazoa</taxon>
        <taxon>Ecdysozoa</taxon>
        <taxon>Arthropoda</taxon>
        <taxon>Chelicerata</taxon>
        <taxon>Arachnida</taxon>
        <taxon>Araneae</taxon>
        <taxon>Araneomorphae</taxon>
        <taxon>Entelegynae</taxon>
        <taxon>Araneoidea</taxon>
        <taxon>Nephilidae</taxon>
        <taxon>Trichonephila</taxon>
    </lineage>
</organism>